<organism evidence="13 14">
    <name type="scientific">Staphylococcus aureus (strain COL)</name>
    <dbReference type="NCBI Taxonomy" id="93062"/>
    <lineage>
        <taxon>Bacteria</taxon>
        <taxon>Bacillati</taxon>
        <taxon>Bacillota</taxon>
        <taxon>Bacilli</taxon>
        <taxon>Bacillales</taxon>
        <taxon>Staphylococcaceae</taxon>
        <taxon>Staphylococcus</taxon>
    </lineage>
</organism>
<dbReference type="SUPFAM" id="SSF52540">
    <property type="entry name" value="P-loop containing nucleoside triphosphate hydrolases"/>
    <property type="match status" value="1"/>
</dbReference>
<dbReference type="InterPro" id="IPR017871">
    <property type="entry name" value="ABC_transporter-like_CS"/>
</dbReference>
<accession>A0A0H2WYK0</accession>
<dbReference type="FunFam" id="3.40.50.300:FF:002232">
    <property type="entry name" value="ABC transporter, ATP-binding protein"/>
    <property type="match status" value="1"/>
</dbReference>
<dbReference type="EMBL" id="CP000046">
    <property type="protein sequence ID" value="AAW37513.1"/>
    <property type="molecule type" value="Genomic_DNA"/>
</dbReference>
<comment type="subunit">
    <text evidence="2">The complex is composed of two ATP-binding proteins (HrtA), two transmembrane proteins (HrtB) and a solute-binding protein.</text>
</comment>
<dbReference type="PROSITE" id="PS00211">
    <property type="entry name" value="ABC_TRANSPORTER_1"/>
    <property type="match status" value="1"/>
</dbReference>
<evidence type="ECO:0000256" key="7">
    <source>
        <dbReference type="ARBA" id="ARBA00022967"/>
    </source>
</evidence>
<dbReference type="SMART" id="SM00382">
    <property type="entry name" value="AAA"/>
    <property type="match status" value="1"/>
</dbReference>
<dbReference type="InterPro" id="IPR015854">
    <property type="entry name" value="ABC_transpr_LolD-like"/>
</dbReference>
<keyword evidence="7" id="KW-1278">Translocase</keyword>
<gene>
    <name evidence="13" type="ordered locus">SACOL0306</name>
</gene>
<evidence type="ECO:0000313" key="14">
    <source>
        <dbReference type="Proteomes" id="UP000000530"/>
    </source>
</evidence>
<proteinExistence type="inferred from homology"/>
<dbReference type="Pfam" id="PF00005">
    <property type="entry name" value="ABC_tran"/>
    <property type="match status" value="1"/>
</dbReference>
<dbReference type="GO" id="GO:0005886">
    <property type="term" value="C:plasma membrane"/>
    <property type="evidence" value="ECO:0007669"/>
    <property type="project" value="UniProtKB-SubCell"/>
</dbReference>
<evidence type="ECO:0000256" key="11">
    <source>
        <dbReference type="ARBA" id="ARBA00024721"/>
    </source>
</evidence>
<keyword evidence="3" id="KW-0813">Transport</keyword>
<dbReference type="SMR" id="A0A0H2WYK0"/>
<dbReference type="InterPro" id="IPR003439">
    <property type="entry name" value="ABC_transporter-like_ATP-bd"/>
</dbReference>
<feature type="domain" description="ABC transporter" evidence="12">
    <location>
        <begin position="2"/>
        <end position="225"/>
    </location>
</feature>
<dbReference type="RefSeq" id="WP_000911019.1">
    <property type="nucleotide sequence ID" value="NC_002951.2"/>
</dbReference>
<dbReference type="CDD" id="cd03255">
    <property type="entry name" value="ABC_MJ0796_LolCDE_FtsE"/>
    <property type="match status" value="1"/>
</dbReference>
<dbReference type="PANTHER" id="PTHR24220">
    <property type="entry name" value="IMPORT ATP-BINDING PROTEIN"/>
    <property type="match status" value="1"/>
</dbReference>
<dbReference type="Proteomes" id="UP000000530">
    <property type="component" value="Chromosome"/>
</dbReference>
<dbReference type="PANTHER" id="PTHR24220:SF666">
    <property type="entry name" value="HEMIN IMPORT ATP-BINDING PROTEIN HRTA-RELATED"/>
    <property type="match status" value="1"/>
</dbReference>
<evidence type="ECO:0000313" key="13">
    <source>
        <dbReference type="EMBL" id="AAW37513.1"/>
    </source>
</evidence>
<dbReference type="GO" id="GO:0022857">
    <property type="term" value="F:transmembrane transporter activity"/>
    <property type="evidence" value="ECO:0007669"/>
    <property type="project" value="TreeGrafter"/>
</dbReference>
<dbReference type="AlphaFoldDB" id="A0A0H2WYK0"/>
<keyword evidence="6 13" id="KW-0067">ATP-binding</keyword>
<name>A0A0H2WYK0_STAAC</name>
<evidence type="ECO:0000256" key="1">
    <source>
        <dbReference type="ARBA" id="ARBA00004202"/>
    </source>
</evidence>
<comment type="function">
    <text evidence="11">Part of the ABC transporter complex hrt involved in hemin import. Responsible for energy coupling to the transport system.</text>
</comment>
<evidence type="ECO:0000256" key="6">
    <source>
        <dbReference type="ARBA" id="ARBA00022840"/>
    </source>
</evidence>
<evidence type="ECO:0000256" key="4">
    <source>
        <dbReference type="ARBA" id="ARBA00022475"/>
    </source>
</evidence>
<dbReference type="InterPro" id="IPR027417">
    <property type="entry name" value="P-loop_NTPase"/>
</dbReference>
<dbReference type="InterPro" id="IPR017911">
    <property type="entry name" value="MacB-like_ATP-bd"/>
</dbReference>
<evidence type="ECO:0000259" key="12">
    <source>
        <dbReference type="PROSITE" id="PS50893"/>
    </source>
</evidence>
<evidence type="ECO:0000256" key="8">
    <source>
        <dbReference type="ARBA" id="ARBA00023136"/>
    </source>
</evidence>
<comment type="subcellular location">
    <subcellularLocation>
        <location evidence="1">Cell membrane</location>
        <topology evidence="1">Peripheral membrane protein</topology>
    </subcellularLocation>
</comment>
<evidence type="ECO:0000256" key="10">
    <source>
        <dbReference type="ARBA" id="ARBA00024432"/>
    </source>
</evidence>
<keyword evidence="8" id="KW-0472">Membrane</keyword>
<dbReference type="KEGG" id="sac:SACOL0306"/>
<reference evidence="13 14" key="1">
    <citation type="journal article" date="2005" name="J. Bacteriol.">
        <title>Insights on evolution of virulence and resistance from the complete genome analysis of an early methicillin-resistant Staphylococcus aureus strain and a biofilm-producing methicillin-resistant Staphylococcus epidermidis strain.</title>
        <authorList>
            <person name="Gill S.R."/>
            <person name="Fouts D.E."/>
            <person name="Archer G.L."/>
            <person name="Mongodin E.F."/>
            <person name="Deboy R.T."/>
            <person name="Ravel J."/>
            <person name="Paulsen I.T."/>
            <person name="Kolonay J.F."/>
            <person name="Brinkac L."/>
            <person name="Beanan M."/>
            <person name="Dodson R.J."/>
            <person name="Daugherty S.C."/>
            <person name="Madupu R."/>
            <person name="Angiuoli S.V."/>
            <person name="Durkin A.S."/>
            <person name="Haft D.H."/>
            <person name="Vamathevan J."/>
            <person name="Khouri H."/>
            <person name="Utterback T."/>
            <person name="Lee C."/>
            <person name="Dimitrov G."/>
            <person name="Jiang L."/>
            <person name="Qin H."/>
            <person name="Weidman J."/>
            <person name="Tran K."/>
            <person name="Kang K."/>
            <person name="Hance I.R."/>
            <person name="Nelson K.E."/>
            <person name="Fraser C.M."/>
        </authorList>
    </citation>
    <scope>NUCLEOTIDE SEQUENCE [LARGE SCALE GENOMIC DNA]</scope>
    <source>
        <strain evidence="13 14">COL</strain>
    </source>
</reference>
<keyword evidence="4" id="KW-1003">Cell membrane</keyword>
<dbReference type="HOGENOM" id="CLU_000604_1_22_9"/>
<evidence type="ECO:0000256" key="9">
    <source>
        <dbReference type="ARBA" id="ARBA00024359"/>
    </source>
</evidence>
<evidence type="ECO:0000256" key="2">
    <source>
        <dbReference type="ARBA" id="ARBA00011131"/>
    </source>
</evidence>
<dbReference type="PROSITE" id="PS50893">
    <property type="entry name" value="ABC_TRANSPORTER_2"/>
    <property type="match status" value="1"/>
</dbReference>
<comment type="similarity">
    <text evidence="9">Belongs to the ABC transporter superfamily. HrtA family.</text>
</comment>
<keyword evidence="5" id="KW-0547">Nucleotide-binding</keyword>
<evidence type="ECO:0000256" key="5">
    <source>
        <dbReference type="ARBA" id="ARBA00022741"/>
    </source>
</evidence>
<dbReference type="InterPro" id="IPR003593">
    <property type="entry name" value="AAA+_ATPase"/>
</dbReference>
<dbReference type="GO" id="GO:0005524">
    <property type="term" value="F:ATP binding"/>
    <property type="evidence" value="ECO:0007669"/>
    <property type="project" value="UniProtKB-KW"/>
</dbReference>
<sequence>MLKFENVTKSFKDGNRNIEAVKDTNFEINKGDIIALVGPSGSGKSTFLTMAGALQTPTSGHILINNQDITTMKQKALAKVRMSEIGFILQATNLVPFLTVKQQFTLLKKKNKNVMSNEDYQQLMSQLGLTSLLNKLPSEISGGQKQRVAIAKALYTNPSIILADEPTAALDTENAIEVIKILRDQAKQRKKACIIVTHDERLKAYCDRSYHMKDGVLNLENETVE</sequence>
<evidence type="ECO:0000256" key="3">
    <source>
        <dbReference type="ARBA" id="ARBA00022448"/>
    </source>
</evidence>
<dbReference type="GO" id="GO:0016887">
    <property type="term" value="F:ATP hydrolysis activity"/>
    <property type="evidence" value="ECO:0007669"/>
    <property type="project" value="InterPro"/>
</dbReference>
<dbReference type="Gene3D" id="3.40.50.300">
    <property type="entry name" value="P-loop containing nucleotide triphosphate hydrolases"/>
    <property type="match status" value="1"/>
</dbReference>
<protein>
    <recommendedName>
        <fullName evidence="10">Putative hemin import ATP-binding protein HrtA</fullName>
    </recommendedName>
</protein>